<evidence type="ECO:0000313" key="3">
    <source>
        <dbReference type="EMBL" id="SMB90134.1"/>
    </source>
</evidence>
<name>A0A1W1VAY1_9FIRM</name>
<dbReference type="PANTHER" id="PTHR43366:SF1">
    <property type="entry name" value="PYRUVATE SYNTHASE SUBUNIT PORC"/>
    <property type="match status" value="1"/>
</dbReference>
<keyword evidence="1" id="KW-0560">Oxidoreductase</keyword>
<dbReference type="Proteomes" id="UP000192569">
    <property type="component" value="Chromosome I"/>
</dbReference>
<dbReference type="NCBIfam" id="TIGR02175">
    <property type="entry name" value="PorC_KorC"/>
    <property type="match status" value="1"/>
</dbReference>
<sequence>MIEIRFHGRYGQPVTPWAMAIAEKALKQGYYVQVFENFGAFRPGAPLHTTVRISDTFIYTRSSNKTTPDIVVVLDNSLFNVVDVTQGLKKGGVVIAAGLSQEVAGMGGYRFLSLELPPGAELKEREASLWQALAGLLTCNMW</sequence>
<protein>
    <submittedName>
        <fullName evidence="3">Pyruvate ferredoxin oxidoreductase gamma subunit</fullName>
    </submittedName>
</protein>
<dbReference type="InterPro" id="IPR051626">
    <property type="entry name" value="Oxidoreductase_gamma_subunit"/>
</dbReference>
<evidence type="ECO:0000256" key="1">
    <source>
        <dbReference type="ARBA" id="ARBA00023002"/>
    </source>
</evidence>
<dbReference type="SUPFAM" id="SSF53323">
    <property type="entry name" value="Pyruvate-ferredoxin oxidoreductase, PFOR, domain III"/>
    <property type="match status" value="1"/>
</dbReference>
<reference evidence="3 4" key="1">
    <citation type="submission" date="2017-04" db="EMBL/GenBank/DDBJ databases">
        <authorList>
            <person name="Afonso C.L."/>
            <person name="Miller P.J."/>
            <person name="Scott M.A."/>
            <person name="Spackman E."/>
            <person name="Goraichik I."/>
            <person name="Dimitrov K.M."/>
            <person name="Suarez D.L."/>
            <person name="Swayne D.E."/>
        </authorList>
    </citation>
    <scope>NUCLEOTIDE SEQUENCE [LARGE SCALE GENOMIC DNA]</scope>
    <source>
        <strain evidence="3 4">ToBE</strain>
    </source>
</reference>
<evidence type="ECO:0000259" key="2">
    <source>
        <dbReference type="Pfam" id="PF01558"/>
    </source>
</evidence>
<dbReference type="RefSeq" id="WP_084663275.1">
    <property type="nucleotide sequence ID" value="NZ_LT838272.1"/>
</dbReference>
<organism evidence="3 4">
    <name type="scientific">Thermanaeromonas toyohensis ToBE</name>
    <dbReference type="NCBI Taxonomy" id="698762"/>
    <lineage>
        <taxon>Bacteria</taxon>
        <taxon>Bacillati</taxon>
        <taxon>Bacillota</taxon>
        <taxon>Clostridia</taxon>
        <taxon>Neomoorellales</taxon>
        <taxon>Neomoorellaceae</taxon>
        <taxon>Thermanaeromonas</taxon>
    </lineage>
</organism>
<dbReference type="Gene3D" id="3.40.920.10">
    <property type="entry name" value="Pyruvate-ferredoxin oxidoreductase, PFOR, domain III"/>
    <property type="match status" value="1"/>
</dbReference>
<gene>
    <name evidence="3" type="ORF">SAMN00808754_0253</name>
</gene>
<dbReference type="STRING" id="698762.SAMN00808754_0253"/>
<dbReference type="InterPro" id="IPR019752">
    <property type="entry name" value="Pyrv/ketoisovalerate_OxRed_cat"/>
</dbReference>
<feature type="domain" description="Pyruvate/ketoisovalerate oxidoreductase catalytic" evidence="2">
    <location>
        <begin position="18"/>
        <end position="96"/>
    </location>
</feature>
<proteinExistence type="predicted"/>
<dbReference type="EMBL" id="LT838272">
    <property type="protein sequence ID" value="SMB90134.1"/>
    <property type="molecule type" value="Genomic_DNA"/>
</dbReference>
<dbReference type="Pfam" id="PF01558">
    <property type="entry name" value="POR"/>
    <property type="match status" value="1"/>
</dbReference>
<dbReference type="OrthoDB" id="9794954at2"/>
<dbReference type="PANTHER" id="PTHR43366">
    <property type="entry name" value="PYRUVATE SYNTHASE SUBUNIT PORC"/>
    <property type="match status" value="1"/>
</dbReference>
<keyword evidence="4" id="KW-1185">Reference proteome</keyword>
<dbReference type="AlphaFoldDB" id="A0A1W1VAY1"/>
<dbReference type="InterPro" id="IPR011894">
    <property type="entry name" value="PorC_KorC"/>
</dbReference>
<evidence type="ECO:0000313" key="4">
    <source>
        <dbReference type="Proteomes" id="UP000192569"/>
    </source>
</evidence>
<accession>A0A1W1VAY1</accession>
<dbReference type="GO" id="GO:0016625">
    <property type="term" value="F:oxidoreductase activity, acting on the aldehyde or oxo group of donors, iron-sulfur protein as acceptor"/>
    <property type="evidence" value="ECO:0007669"/>
    <property type="project" value="InterPro"/>
</dbReference>
<dbReference type="InterPro" id="IPR002869">
    <property type="entry name" value="Pyrv_flavodox_OxRed_cen"/>
</dbReference>
<keyword evidence="3" id="KW-0670">Pyruvate</keyword>